<name>A0A1M6JG16_MALRU</name>
<keyword evidence="4" id="KW-1185">Reference proteome</keyword>
<dbReference type="SUPFAM" id="SSF53850">
    <property type="entry name" value="Periplasmic binding protein-like II"/>
    <property type="match status" value="1"/>
</dbReference>
<dbReference type="Pfam" id="PF12849">
    <property type="entry name" value="PBP_like_2"/>
    <property type="match status" value="1"/>
</dbReference>
<dbReference type="AlphaFoldDB" id="A0A1M6JG16"/>
<gene>
    <name evidence="3" type="ORF">SAMN02745165_02436</name>
</gene>
<dbReference type="RefSeq" id="WP_072909011.1">
    <property type="nucleotide sequence ID" value="NZ_FQZT01000008.1"/>
</dbReference>
<feature type="chain" id="PRO_5013336842" evidence="1">
    <location>
        <begin position="23"/>
        <end position="256"/>
    </location>
</feature>
<protein>
    <submittedName>
        <fullName evidence="3">PBP superfamily domain-containing protein</fullName>
    </submittedName>
</protein>
<proteinExistence type="predicted"/>
<dbReference type="InterPro" id="IPR024370">
    <property type="entry name" value="PBP_domain"/>
</dbReference>
<evidence type="ECO:0000313" key="4">
    <source>
        <dbReference type="Proteomes" id="UP000184171"/>
    </source>
</evidence>
<dbReference type="Proteomes" id="UP000184171">
    <property type="component" value="Unassembled WGS sequence"/>
</dbReference>
<accession>A0A1M6JG16</accession>
<keyword evidence="1" id="KW-0732">Signal</keyword>
<reference evidence="3 4" key="1">
    <citation type="submission" date="2016-11" db="EMBL/GenBank/DDBJ databases">
        <authorList>
            <person name="Jaros S."/>
            <person name="Januszkiewicz K."/>
            <person name="Wedrychowicz H."/>
        </authorList>
    </citation>
    <scope>NUCLEOTIDE SEQUENCE [LARGE SCALE GENOMIC DNA]</scope>
    <source>
        <strain evidence="3 4">DSM 5091</strain>
    </source>
</reference>
<dbReference type="OrthoDB" id="9783488at2"/>
<sequence>MARKILTGALLILLFSPFGGWAQQAEMIAGAAASTEITQLFFEHFRHNFACAEYDFKVMATPIRHKSGVLTTNKFIFGRIANPLEQDEKSMGKEEILLGNVPVIAVVGLETEANGITLKQLEQIYTRKITNWKEVGGNDAPIMLIGKSSDDALLKTLRREYPFFQTARFDKIIKYDDETSKFLQSPAGAHAIAFGAMPNFQLYNHLPVDGFNAAISVGLAYDKKNAHLPVVKAAKMFAASPEWRELLKTIDALPIN</sequence>
<evidence type="ECO:0000313" key="3">
    <source>
        <dbReference type="EMBL" id="SHJ45643.1"/>
    </source>
</evidence>
<feature type="signal peptide" evidence="1">
    <location>
        <begin position="1"/>
        <end position="22"/>
    </location>
</feature>
<feature type="domain" description="PBP" evidence="2">
    <location>
        <begin position="77"/>
        <end position="162"/>
    </location>
</feature>
<evidence type="ECO:0000259" key="2">
    <source>
        <dbReference type="Pfam" id="PF12849"/>
    </source>
</evidence>
<dbReference type="Gene3D" id="3.40.190.10">
    <property type="entry name" value="Periplasmic binding protein-like II"/>
    <property type="match status" value="2"/>
</dbReference>
<evidence type="ECO:0000256" key="1">
    <source>
        <dbReference type="SAM" id="SignalP"/>
    </source>
</evidence>
<dbReference type="STRING" id="1122189.SAMN02745165_02436"/>
<organism evidence="3 4">
    <name type="scientific">Malonomonas rubra DSM 5091</name>
    <dbReference type="NCBI Taxonomy" id="1122189"/>
    <lineage>
        <taxon>Bacteria</taxon>
        <taxon>Pseudomonadati</taxon>
        <taxon>Thermodesulfobacteriota</taxon>
        <taxon>Desulfuromonadia</taxon>
        <taxon>Desulfuromonadales</taxon>
        <taxon>Geopsychrobacteraceae</taxon>
        <taxon>Malonomonas</taxon>
    </lineage>
</organism>
<dbReference type="EMBL" id="FQZT01000008">
    <property type="protein sequence ID" value="SHJ45643.1"/>
    <property type="molecule type" value="Genomic_DNA"/>
</dbReference>